<organism evidence="1 2">
    <name type="scientific">Mesorhizobium escarrei</name>
    <dbReference type="NCBI Taxonomy" id="666018"/>
    <lineage>
        <taxon>Bacteria</taxon>
        <taxon>Pseudomonadati</taxon>
        <taxon>Pseudomonadota</taxon>
        <taxon>Alphaproteobacteria</taxon>
        <taxon>Hyphomicrobiales</taxon>
        <taxon>Phyllobacteriaceae</taxon>
        <taxon>Mesorhizobium</taxon>
    </lineage>
</organism>
<dbReference type="EMBL" id="CAKXZT010000144">
    <property type="protein sequence ID" value="CAH2405578.1"/>
    <property type="molecule type" value="Genomic_DNA"/>
</dbReference>
<comment type="caution">
    <text evidence="1">The sequence shown here is derived from an EMBL/GenBank/DDBJ whole genome shotgun (WGS) entry which is preliminary data.</text>
</comment>
<name>A0ABM9E8T5_9HYPH</name>
<reference evidence="1 2" key="1">
    <citation type="submission" date="2022-03" db="EMBL/GenBank/DDBJ databases">
        <authorList>
            <person name="Brunel B."/>
        </authorList>
    </citation>
    <scope>NUCLEOTIDE SEQUENCE [LARGE SCALE GENOMIC DNA]</scope>
    <source>
        <strain evidence="1">STM5069sample</strain>
    </source>
</reference>
<proteinExistence type="predicted"/>
<evidence type="ECO:0000313" key="1">
    <source>
        <dbReference type="EMBL" id="CAH2405578.1"/>
    </source>
</evidence>
<accession>A0ABM9E8T5</accession>
<gene>
    <name evidence="1" type="ORF">MES5069_480001</name>
</gene>
<protein>
    <submittedName>
        <fullName evidence="1">Uncharacterized protein</fullName>
    </submittedName>
</protein>
<evidence type="ECO:0000313" key="2">
    <source>
        <dbReference type="Proteomes" id="UP001153050"/>
    </source>
</evidence>
<sequence>MIDYGLSNIVAEQYDAGIRPGELVAKDMIAVRVGPDLRIAVVGAPPTTTRSRGRLRT</sequence>
<dbReference type="Proteomes" id="UP001153050">
    <property type="component" value="Unassembled WGS sequence"/>
</dbReference>
<keyword evidence="2" id="KW-1185">Reference proteome</keyword>